<sequence length="70" mass="7911">MSTSYKEPVLSSQGSINNGSSSRPPCCWNLLRRLMSSVIGVVGRVHRSLDFDLQVHIRLVTNEYQSFKDI</sequence>
<accession>A0A151PB63</accession>
<proteinExistence type="predicted"/>
<feature type="compositionally biased region" description="Low complexity" evidence="1">
    <location>
        <begin position="11"/>
        <end position="22"/>
    </location>
</feature>
<gene>
    <name evidence="2" type="ORF">Y1Q_0021584</name>
</gene>
<evidence type="ECO:0000313" key="3">
    <source>
        <dbReference type="Proteomes" id="UP000050525"/>
    </source>
</evidence>
<evidence type="ECO:0000256" key="1">
    <source>
        <dbReference type="SAM" id="MobiDB-lite"/>
    </source>
</evidence>
<feature type="region of interest" description="Disordered" evidence="1">
    <location>
        <begin position="1"/>
        <end position="22"/>
    </location>
</feature>
<keyword evidence="3" id="KW-1185">Reference proteome</keyword>
<name>A0A151PB63_ALLMI</name>
<dbReference type="Proteomes" id="UP000050525">
    <property type="component" value="Unassembled WGS sequence"/>
</dbReference>
<dbReference type="AlphaFoldDB" id="A0A151PB63"/>
<dbReference type="EMBL" id="AKHW03000533">
    <property type="protein sequence ID" value="KYO45985.1"/>
    <property type="molecule type" value="Genomic_DNA"/>
</dbReference>
<comment type="caution">
    <text evidence="2">The sequence shown here is derived from an EMBL/GenBank/DDBJ whole genome shotgun (WGS) entry which is preliminary data.</text>
</comment>
<protein>
    <submittedName>
        <fullName evidence="2">Uncharacterized protein</fullName>
    </submittedName>
</protein>
<evidence type="ECO:0000313" key="2">
    <source>
        <dbReference type="EMBL" id="KYO45985.1"/>
    </source>
</evidence>
<reference evidence="2 3" key="1">
    <citation type="journal article" date="2012" name="Genome Biol.">
        <title>Sequencing three crocodilian genomes to illuminate the evolution of archosaurs and amniotes.</title>
        <authorList>
            <person name="St John J.A."/>
            <person name="Braun E.L."/>
            <person name="Isberg S.R."/>
            <person name="Miles L.G."/>
            <person name="Chong A.Y."/>
            <person name="Gongora J."/>
            <person name="Dalzell P."/>
            <person name="Moran C."/>
            <person name="Bed'hom B."/>
            <person name="Abzhanov A."/>
            <person name="Burgess S.C."/>
            <person name="Cooksey A.M."/>
            <person name="Castoe T.A."/>
            <person name="Crawford N.G."/>
            <person name="Densmore L.D."/>
            <person name="Drew J.C."/>
            <person name="Edwards S.V."/>
            <person name="Faircloth B.C."/>
            <person name="Fujita M.K."/>
            <person name="Greenwold M.J."/>
            <person name="Hoffmann F.G."/>
            <person name="Howard J.M."/>
            <person name="Iguchi T."/>
            <person name="Janes D.E."/>
            <person name="Khan S.Y."/>
            <person name="Kohno S."/>
            <person name="de Koning A.J."/>
            <person name="Lance S.L."/>
            <person name="McCarthy F.M."/>
            <person name="McCormack J.E."/>
            <person name="Merchant M.E."/>
            <person name="Peterson D.G."/>
            <person name="Pollock D.D."/>
            <person name="Pourmand N."/>
            <person name="Raney B.J."/>
            <person name="Roessler K.A."/>
            <person name="Sanford J.R."/>
            <person name="Sawyer R.H."/>
            <person name="Schmidt C.J."/>
            <person name="Triplett E.W."/>
            <person name="Tuberville T.D."/>
            <person name="Venegas-Anaya M."/>
            <person name="Howard J.T."/>
            <person name="Jarvis E.D."/>
            <person name="Guillette L.J.Jr."/>
            <person name="Glenn T.C."/>
            <person name="Green R.E."/>
            <person name="Ray D.A."/>
        </authorList>
    </citation>
    <scope>NUCLEOTIDE SEQUENCE [LARGE SCALE GENOMIC DNA]</scope>
    <source>
        <strain evidence="2">KSC_2009_1</strain>
    </source>
</reference>
<organism evidence="2 3">
    <name type="scientific">Alligator mississippiensis</name>
    <name type="common">American alligator</name>
    <dbReference type="NCBI Taxonomy" id="8496"/>
    <lineage>
        <taxon>Eukaryota</taxon>
        <taxon>Metazoa</taxon>
        <taxon>Chordata</taxon>
        <taxon>Craniata</taxon>
        <taxon>Vertebrata</taxon>
        <taxon>Euteleostomi</taxon>
        <taxon>Archelosauria</taxon>
        <taxon>Archosauria</taxon>
        <taxon>Crocodylia</taxon>
        <taxon>Alligatoridae</taxon>
        <taxon>Alligatorinae</taxon>
        <taxon>Alligator</taxon>
    </lineage>
</organism>